<keyword evidence="5" id="KW-0862">Zinc</keyword>
<evidence type="ECO:0000256" key="9">
    <source>
        <dbReference type="SAM" id="Phobius"/>
    </source>
</evidence>
<evidence type="ECO:0000256" key="3">
    <source>
        <dbReference type="ARBA" id="ARBA00022723"/>
    </source>
</evidence>
<dbReference type="RefSeq" id="XP_034314639.1">
    <property type="nucleotide sequence ID" value="XM_034458748.2"/>
</dbReference>
<sequence>MPYTDDDCSICRETYQAAEDRTFLICSHVFHTRCINEWLLRRNTCPICRERIGDGDGEESGNDSVNDEQEFVERFDGVRIPRYREGFRYDQDLNAYIYGVLMYVFGILFCAWIIYVIGSYGWSCSSKGWRRIFPDSVEFMSYSPELEVLNGGKCIRNSGFNFWNDRFQVFNGVAGRVPVRFLGSLDVEIEIKYKIKKDMEIGTIIFQTGFLPTQYMDKDRFIYDQGLAITAVVRGNNEVHLVISNFGASMKEERISENKRGTSFVGKLILRKLKQNISVYLKVDNSEELYRERQAHYFSTDLPNVLAPDGVYIHTFENIKNNLEDVWPVFNVYNGSSANVIMSSKHFHEPSCNKNLYISENGQSVSNSKQVGFMKCGLKSGPLESKDATFVRSNRELYSYNPFLLRKKYNISFELEYEKSIYSDKEHSFPFQIQLESQENSFVLGVAALENYIFIYMFYGNSTPAFERIPQRTSHGLKKLHFSIEVNYELRTIKLDILYPAENQRYSHEFMNTVYTRTPYLFVGMRNTGIIEACFS</sequence>
<dbReference type="CDD" id="cd16454">
    <property type="entry name" value="RING-H2_PA-TM-RING"/>
    <property type="match status" value="1"/>
</dbReference>
<evidence type="ECO:0000256" key="1">
    <source>
        <dbReference type="ARBA" id="ARBA00004370"/>
    </source>
</evidence>
<evidence type="ECO:0000313" key="12">
    <source>
        <dbReference type="Proteomes" id="UP000005408"/>
    </source>
</evidence>
<evidence type="ECO:0000256" key="6">
    <source>
        <dbReference type="ARBA" id="ARBA00022989"/>
    </source>
</evidence>
<name>A0A8W8LUG3_MAGGI</name>
<dbReference type="Pfam" id="PF13639">
    <property type="entry name" value="zf-RING_2"/>
    <property type="match status" value="1"/>
</dbReference>
<keyword evidence="4 8" id="KW-0863">Zinc-finger</keyword>
<keyword evidence="6 9" id="KW-1133">Transmembrane helix</keyword>
<organism evidence="11 12">
    <name type="scientific">Magallana gigas</name>
    <name type="common">Pacific oyster</name>
    <name type="synonym">Crassostrea gigas</name>
    <dbReference type="NCBI Taxonomy" id="29159"/>
    <lineage>
        <taxon>Eukaryota</taxon>
        <taxon>Metazoa</taxon>
        <taxon>Spiralia</taxon>
        <taxon>Lophotrochozoa</taxon>
        <taxon>Mollusca</taxon>
        <taxon>Bivalvia</taxon>
        <taxon>Autobranchia</taxon>
        <taxon>Pteriomorphia</taxon>
        <taxon>Ostreida</taxon>
        <taxon>Ostreoidea</taxon>
        <taxon>Ostreidae</taxon>
        <taxon>Magallana</taxon>
    </lineage>
</organism>
<dbReference type="AlphaFoldDB" id="A0A8W8LUG3"/>
<keyword evidence="2 9" id="KW-0812">Transmembrane</keyword>
<dbReference type="SMART" id="SM00184">
    <property type="entry name" value="RING"/>
    <property type="match status" value="1"/>
</dbReference>
<dbReference type="PANTHER" id="PTHR46539:SF1">
    <property type="entry name" value="E3 UBIQUITIN-PROTEIN LIGASE ATL42"/>
    <property type="match status" value="1"/>
</dbReference>
<accession>A0A8W8LUG3</accession>
<dbReference type="PANTHER" id="PTHR46539">
    <property type="entry name" value="E3 UBIQUITIN-PROTEIN LIGASE ATL42"/>
    <property type="match status" value="1"/>
</dbReference>
<dbReference type="GO" id="GO:0008270">
    <property type="term" value="F:zinc ion binding"/>
    <property type="evidence" value="ECO:0007669"/>
    <property type="project" value="UniProtKB-KW"/>
</dbReference>
<dbReference type="GO" id="GO:0016020">
    <property type="term" value="C:membrane"/>
    <property type="evidence" value="ECO:0007669"/>
    <property type="project" value="UniProtKB-SubCell"/>
</dbReference>
<dbReference type="Proteomes" id="UP000005408">
    <property type="component" value="Unassembled WGS sequence"/>
</dbReference>
<protein>
    <recommendedName>
        <fullName evidence="10">RING-type domain-containing protein</fullName>
    </recommendedName>
</protein>
<evidence type="ECO:0000256" key="2">
    <source>
        <dbReference type="ARBA" id="ARBA00022692"/>
    </source>
</evidence>
<dbReference type="KEGG" id="crg:105337421"/>
<dbReference type="GeneID" id="105337421"/>
<feature type="transmembrane region" description="Helical" evidence="9">
    <location>
        <begin position="95"/>
        <end position="122"/>
    </location>
</feature>
<evidence type="ECO:0000256" key="7">
    <source>
        <dbReference type="ARBA" id="ARBA00023136"/>
    </source>
</evidence>
<keyword evidence="3" id="KW-0479">Metal-binding</keyword>
<evidence type="ECO:0000256" key="4">
    <source>
        <dbReference type="ARBA" id="ARBA00022771"/>
    </source>
</evidence>
<reference evidence="11" key="1">
    <citation type="submission" date="2022-08" db="UniProtKB">
        <authorList>
            <consortium name="EnsemblMetazoa"/>
        </authorList>
    </citation>
    <scope>IDENTIFICATION</scope>
    <source>
        <strain evidence="11">05x7-T-G4-1.051#20</strain>
    </source>
</reference>
<proteinExistence type="predicted"/>
<evidence type="ECO:0000313" key="11">
    <source>
        <dbReference type="EnsemblMetazoa" id="G2979.1:cds"/>
    </source>
</evidence>
<dbReference type="EnsemblMetazoa" id="G2979.1">
    <property type="protein sequence ID" value="G2979.1:cds"/>
    <property type="gene ID" value="G2979"/>
</dbReference>
<keyword evidence="7 9" id="KW-0472">Membrane</keyword>
<dbReference type="InterPro" id="IPR013083">
    <property type="entry name" value="Znf_RING/FYVE/PHD"/>
</dbReference>
<dbReference type="InterPro" id="IPR001841">
    <property type="entry name" value="Znf_RING"/>
</dbReference>
<dbReference type="Gene3D" id="3.30.40.10">
    <property type="entry name" value="Zinc/RING finger domain, C3HC4 (zinc finger)"/>
    <property type="match status" value="1"/>
</dbReference>
<evidence type="ECO:0000256" key="8">
    <source>
        <dbReference type="PROSITE-ProRule" id="PRU00175"/>
    </source>
</evidence>
<dbReference type="OrthoDB" id="290834at2759"/>
<dbReference type="PROSITE" id="PS50089">
    <property type="entry name" value="ZF_RING_2"/>
    <property type="match status" value="1"/>
</dbReference>
<feature type="domain" description="RING-type" evidence="10">
    <location>
        <begin position="8"/>
        <end position="49"/>
    </location>
</feature>
<dbReference type="SUPFAM" id="SSF57850">
    <property type="entry name" value="RING/U-box"/>
    <property type="match status" value="1"/>
</dbReference>
<evidence type="ECO:0000259" key="10">
    <source>
        <dbReference type="PROSITE" id="PS50089"/>
    </source>
</evidence>
<comment type="subcellular location">
    <subcellularLocation>
        <location evidence="1">Membrane</location>
    </subcellularLocation>
</comment>
<evidence type="ECO:0000256" key="5">
    <source>
        <dbReference type="ARBA" id="ARBA00022833"/>
    </source>
</evidence>
<keyword evidence="12" id="KW-1185">Reference proteome</keyword>